<dbReference type="PANTHER" id="PTHR30383:SF5">
    <property type="entry name" value="SGNH HYDROLASE-TYPE ESTERASE DOMAIN-CONTAINING PROTEIN"/>
    <property type="match status" value="1"/>
</dbReference>
<dbReference type="CDD" id="cd01834">
    <property type="entry name" value="SGNH_hydrolase_like_2"/>
    <property type="match status" value="1"/>
</dbReference>
<keyword evidence="3" id="KW-1185">Reference proteome</keyword>
<organism evidence="2 3">
    <name type="scientific">Paenibacillus mucilaginosus 3016</name>
    <dbReference type="NCBI Taxonomy" id="1116391"/>
    <lineage>
        <taxon>Bacteria</taxon>
        <taxon>Bacillati</taxon>
        <taxon>Bacillota</taxon>
        <taxon>Bacilli</taxon>
        <taxon>Bacillales</taxon>
        <taxon>Paenibacillaceae</taxon>
        <taxon>Paenibacillus</taxon>
    </lineage>
</organism>
<dbReference type="STRING" id="1116391.PM3016_4054"/>
<dbReference type="InterPro" id="IPR036514">
    <property type="entry name" value="SGNH_hydro_sf"/>
</dbReference>
<dbReference type="SUPFAM" id="SSF52266">
    <property type="entry name" value="SGNH hydrolase"/>
    <property type="match status" value="1"/>
</dbReference>
<reference evidence="2 3" key="1">
    <citation type="journal article" date="2012" name="J. Bacteriol.">
        <title>Complete Genome Sequence of Paenibacillus mucilaginosus 3016, a Bacterium Functional as Microbial Fertilizer.</title>
        <authorList>
            <person name="Ma M."/>
            <person name="Wang Z."/>
            <person name="Li L."/>
            <person name="Jiang X."/>
            <person name="Guan D."/>
            <person name="Cao F."/>
            <person name="Chen H."/>
            <person name="Wang X."/>
            <person name="Shen D."/>
            <person name="Du B."/>
            <person name="Li J."/>
        </authorList>
    </citation>
    <scope>NUCLEOTIDE SEQUENCE [LARGE SCALE GENOMIC DNA]</scope>
    <source>
        <strain evidence="2 3">3016</strain>
    </source>
</reference>
<dbReference type="GO" id="GO:0004622">
    <property type="term" value="F:phosphatidylcholine lysophospholipase activity"/>
    <property type="evidence" value="ECO:0007669"/>
    <property type="project" value="TreeGrafter"/>
</dbReference>
<dbReference type="EMBL" id="CP003235">
    <property type="protein sequence ID" value="AFC30838.1"/>
    <property type="molecule type" value="Genomic_DNA"/>
</dbReference>
<dbReference type="PANTHER" id="PTHR30383">
    <property type="entry name" value="THIOESTERASE 1/PROTEASE 1/LYSOPHOSPHOLIPASE L1"/>
    <property type="match status" value="1"/>
</dbReference>
<protein>
    <submittedName>
        <fullName evidence="2">G-D-S-L family lipolytic protein</fullName>
    </submittedName>
</protein>
<dbReference type="Gene3D" id="3.40.50.1110">
    <property type="entry name" value="SGNH hydrolase"/>
    <property type="match status" value="1"/>
</dbReference>
<dbReference type="InterPro" id="IPR013830">
    <property type="entry name" value="SGNH_hydro"/>
</dbReference>
<sequence length="223" mass="25502">MNPRKEGTVILFQGDSITDGQRNKDPQQDWDLNHQIGHSYVYLLHAELGSRYPEKKLSFINKGVSGNRIVDAYARLESDVIHRQPDIVSFMLGINDCHFQLHDGSGATPAKFDKLYRMMIDELTEQLPAVRIALLEPFLLPVGRVAESLNEWTELLVPMQAAVKRIAGEYGLLFVPLQQRFDELSQVREPSYWIWDGIHPTVNGHGIIAQEWRQAAAQWIEEL</sequence>
<gene>
    <name evidence="2" type="ORF">PM3016_4054</name>
</gene>
<name>H6NJY5_9BACL</name>
<dbReference type="AlphaFoldDB" id="H6NJY5"/>
<dbReference type="HOGENOM" id="CLU_051989_5_2_9"/>
<dbReference type="InterPro" id="IPR051532">
    <property type="entry name" value="Ester_Hydrolysis_Enzymes"/>
</dbReference>
<feature type="domain" description="SGNH hydrolase-type esterase" evidence="1">
    <location>
        <begin position="14"/>
        <end position="206"/>
    </location>
</feature>
<dbReference type="KEGG" id="pmq:PM3016_4054"/>
<evidence type="ECO:0000313" key="2">
    <source>
        <dbReference type="EMBL" id="AFC30838.1"/>
    </source>
</evidence>
<accession>H6NJY5</accession>
<dbReference type="Proteomes" id="UP000007523">
    <property type="component" value="Chromosome"/>
</dbReference>
<dbReference type="RefSeq" id="WP_014370698.1">
    <property type="nucleotide sequence ID" value="NC_016935.1"/>
</dbReference>
<dbReference type="Pfam" id="PF13472">
    <property type="entry name" value="Lipase_GDSL_2"/>
    <property type="match status" value="1"/>
</dbReference>
<evidence type="ECO:0000313" key="3">
    <source>
        <dbReference type="Proteomes" id="UP000007523"/>
    </source>
</evidence>
<evidence type="ECO:0000259" key="1">
    <source>
        <dbReference type="Pfam" id="PF13472"/>
    </source>
</evidence>
<proteinExistence type="predicted"/>